<dbReference type="Gene3D" id="3.40.50.10140">
    <property type="entry name" value="Toll/interleukin-1 receptor homology (TIR) domain"/>
    <property type="match status" value="1"/>
</dbReference>
<dbReference type="AlphaFoldDB" id="A0A501QEQ9"/>
<evidence type="ECO:0000313" key="2">
    <source>
        <dbReference type="EMBL" id="TPD70486.1"/>
    </source>
</evidence>
<reference evidence="2 3" key="2">
    <citation type="submission" date="2019-06" db="EMBL/GenBank/DDBJ databases">
        <authorList>
            <person name="Seo Y."/>
        </authorList>
    </citation>
    <scope>NUCLEOTIDE SEQUENCE [LARGE SCALE GENOMIC DNA]</scope>
    <source>
        <strain evidence="2 3">MaA-Y11</strain>
    </source>
</reference>
<feature type="domain" description="TIR" evidence="1">
    <location>
        <begin position="26"/>
        <end position="120"/>
    </location>
</feature>
<keyword evidence="3" id="KW-1185">Reference proteome</keyword>
<dbReference type="Proteomes" id="UP000319175">
    <property type="component" value="Unassembled WGS sequence"/>
</dbReference>
<evidence type="ECO:0000313" key="3">
    <source>
        <dbReference type="Proteomes" id="UP000319175"/>
    </source>
</evidence>
<dbReference type="OrthoDB" id="9810385at2"/>
<dbReference type="RefSeq" id="WP_139999868.1">
    <property type="nucleotide sequence ID" value="NZ_VFJE01000052.1"/>
</dbReference>
<gene>
    <name evidence="2" type="ORF">FJA49_05990</name>
</gene>
<accession>A0A501QEQ9</accession>
<protein>
    <submittedName>
        <fullName evidence="2">Toll/interleukin-1 receptor domain-containing protein</fullName>
    </submittedName>
</protein>
<reference evidence="2 3" key="1">
    <citation type="submission" date="2019-06" db="EMBL/GenBank/DDBJ databases">
        <title>Flavobacterium sp. MaA-Y11 from geoumgang.</title>
        <authorList>
            <person name="Jeong S."/>
        </authorList>
    </citation>
    <scope>NUCLEOTIDE SEQUENCE [LARGE SCALE GENOMIC DNA]</scope>
    <source>
        <strain evidence="2 3">MaA-Y11</strain>
    </source>
</reference>
<sequence>MALNRYHNVTKYDSRNKILSSGIECIFISHQQRDKDAAKKIADYLLGAGIDVYFDAYDGDLKIHHQSNNAKAVTDSIRKGINNSSHMLVLVSPNTLYSTWVPFEIGYGYDKTDLFVLCLKGIPKGGLPEYVRSATIIRDIYDLNNLVSRISKIDKEILLETKMMSDYGSPTNPLSSVMDTLINDRY</sequence>
<evidence type="ECO:0000259" key="1">
    <source>
        <dbReference type="Pfam" id="PF13676"/>
    </source>
</evidence>
<dbReference type="SUPFAM" id="SSF52200">
    <property type="entry name" value="Toll/Interleukin receptor TIR domain"/>
    <property type="match status" value="1"/>
</dbReference>
<comment type="caution">
    <text evidence="2">The sequence shown here is derived from an EMBL/GenBank/DDBJ whole genome shotgun (WGS) entry which is preliminary data.</text>
</comment>
<proteinExistence type="predicted"/>
<dbReference type="GO" id="GO:0007165">
    <property type="term" value="P:signal transduction"/>
    <property type="evidence" value="ECO:0007669"/>
    <property type="project" value="InterPro"/>
</dbReference>
<dbReference type="InterPro" id="IPR035897">
    <property type="entry name" value="Toll_tir_struct_dom_sf"/>
</dbReference>
<keyword evidence="2" id="KW-0675">Receptor</keyword>
<dbReference type="EMBL" id="VFJE01000052">
    <property type="protein sequence ID" value="TPD70486.1"/>
    <property type="molecule type" value="Genomic_DNA"/>
</dbReference>
<organism evidence="2 3">
    <name type="scientific">Flavobacterium microcysteis</name>
    <dbReference type="NCBI Taxonomy" id="2596891"/>
    <lineage>
        <taxon>Bacteria</taxon>
        <taxon>Pseudomonadati</taxon>
        <taxon>Bacteroidota</taxon>
        <taxon>Flavobacteriia</taxon>
        <taxon>Flavobacteriales</taxon>
        <taxon>Flavobacteriaceae</taxon>
        <taxon>Flavobacterium</taxon>
    </lineage>
</organism>
<name>A0A501QEQ9_9FLAO</name>
<dbReference type="Pfam" id="PF13676">
    <property type="entry name" value="TIR_2"/>
    <property type="match status" value="1"/>
</dbReference>
<dbReference type="InterPro" id="IPR000157">
    <property type="entry name" value="TIR_dom"/>
</dbReference>